<feature type="region of interest" description="Disordered" evidence="1">
    <location>
        <begin position="163"/>
        <end position="194"/>
    </location>
</feature>
<evidence type="ECO:0000313" key="3">
    <source>
        <dbReference type="Proteomes" id="UP000198287"/>
    </source>
</evidence>
<reference evidence="2 3" key="1">
    <citation type="submission" date="2015-12" db="EMBL/GenBank/DDBJ databases">
        <title>The genome of Folsomia candida.</title>
        <authorList>
            <person name="Faddeeva A."/>
            <person name="Derks M.F."/>
            <person name="Anvar Y."/>
            <person name="Smit S."/>
            <person name="Van Straalen N."/>
            <person name="Roelofs D."/>
        </authorList>
    </citation>
    <scope>NUCLEOTIDE SEQUENCE [LARGE SCALE GENOMIC DNA]</scope>
    <source>
        <strain evidence="2 3">VU population</strain>
        <tissue evidence="2">Whole body</tissue>
    </source>
</reference>
<feature type="compositionally biased region" description="Low complexity" evidence="1">
    <location>
        <begin position="178"/>
        <end position="194"/>
    </location>
</feature>
<feature type="compositionally biased region" description="Basic and acidic residues" evidence="1">
    <location>
        <begin position="28"/>
        <end position="42"/>
    </location>
</feature>
<name>A0A226ES46_FOLCA</name>
<sequence length="606" mass="69779">MPRLSRRPLQSLHPQAKPQIPQRVHNFSSHDQENPVRSHDSAMEISGESEDSAILRMFPDYKKTTNYPTQITFWRNKAVKLYNESNIDNHVDVQPQSGTVLSIETQTRKDVAETNKFNSSCLPIAAAVQRKRRIETPQSPKGKKKKDRRDEYHVSTFTHDAYDMNYPGPSSAVDNLATSHTSTETETTGSGTPTTARRLDVFLNRIDKRHTLSVKGGPSRFCRLSNDEKSKRIDFRKITTAESPWSKIDKNGDQWKCQRCRAKFANLRGCLYHEYLICKVKYTKQQLSKKSVTIKECKICKKEFNNTSHASKHTSEIFTCPNGCNTNLKSLASLQTHLSRNFCMSGNNSKCPVCEMECADKTIICHLQRGHIPHHLKVFSMNASKKPVLRDQTWDDRLHINKGGLRVLYVYHIYNPISNEIRLCVGATKYWDVSKVAWEVVNVCIKNLKENERNPTLELKKTACSVRILLREGWIALPDLAFRLPIYVTGTVVAAKLRAFERNQISDTNVINPDDLDKHIRDHLGENLTKKINEVRELFIPTIEEIRTTRQASFDFVQNQFNRKGEIVKHQHRNPFDLNEPFIIVHEDGRNEDIILSDIKAKFRKQ</sequence>
<organism evidence="2 3">
    <name type="scientific">Folsomia candida</name>
    <name type="common">Springtail</name>
    <dbReference type="NCBI Taxonomy" id="158441"/>
    <lineage>
        <taxon>Eukaryota</taxon>
        <taxon>Metazoa</taxon>
        <taxon>Ecdysozoa</taxon>
        <taxon>Arthropoda</taxon>
        <taxon>Hexapoda</taxon>
        <taxon>Collembola</taxon>
        <taxon>Entomobryomorpha</taxon>
        <taxon>Isotomoidea</taxon>
        <taxon>Isotomidae</taxon>
        <taxon>Proisotominae</taxon>
        <taxon>Folsomia</taxon>
    </lineage>
</organism>
<protein>
    <submittedName>
        <fullName evidence="2">Uncharacterized protein</fullName>
    </submittedName>
</protein>
<gene>
    <name evidence="2" type="ORF">Fcan01_04419</name>
</gene>
<dbReference type="Proteomes" id="UP000198287">
    <property type="component" value="Unassembled WGS sequence"/>
</dbReference>
<evidence type="ECO:0000313" key="2">
    <source>
        <dbReference type="EMBL" id="OXA60329.1"/>
    </source>
</evidence>
<dbReference type="EMBL" id="LNIX01000002">
    <property type="protein sequence ID" value="OXA60329.1"/>
    <property type="molecule type" value="Genomic_DNA"/>
</dbReference>
<evidence type="ECO:0000256" key="1">
    <source>
        <dbReference type="SAM" id="MobiDB-lite"/>
    </source>
</evidence>
<comment type="caution">
    <text evidence="2">The sequence shown here is derived from an EMBL/GenBank/DDBJ whole genome shotgun (WGS) entry which is preliminary data.</text>
</comment>
<proteinExistence type="predicted"/>
<feature type="region of interest" description="Disordered" evidence="1">
    <location>
        <begin position="1"/>
        <end position="48"/>
    </location>
</feature>
<accession>A0A226ES46</accession>
<keyword evidence="3" id="KW-1185">Reference proteome</keyword>
<feature type="region of interest" description="Disordered" evidence="1">
    <location>
        <begin position="130"/>
        <end position="151"/>
    </location>
</feature>
<dbReference type="AlphaFoldDB" id="A0A226ES46"/>